<evidence type="ECO:0000259" key="2">
    <source>
        <dbReference type="PROSITE" id="PS50011"/>
    </source>
</evidence>
<dbReference type="Pfam" id="PF00069">
    <property type="entry name" value="Pkinase"/>
    <property type="match status" value="1"/>
</dbReference>
<dbReference type="EMBL" id="JBICBT010000432">
    <property type="protein sequence ID" value="KAL3113858.1"/>
    <property type="molecule type" value="Genomic_DNA"/>
</dbReference>
<dbReference type="InterPro" id="IPR011009">
    <property type="entry name" value="Kinase-like_dom_sf"/>
</dbReference>
<proteinExistence type="predicted"/>
<dbReference type="SUPFAM" id="SSF56112">
    <property type="entry name" value="Protein kinase-like (PK-like)"/>
    <property type="match status" value="1"/>
</dbReference>
<organism evidence="3 4">
    <name type="scientific">Heterodera trifolii</name>
    <dbReference type="NCBI Taxonomy" id="157864"/>
    <lineage>
        <taxon>Eukaryota</taxon>
        <taxon>Metazoa</taxon>
        <taxon>Ecdysozoa</taxon>
        <taxon>Nematoda</taxon>
        <taxon>Chromadorea</taxon>
        <taxon>Rhabditida</taxon>
        <taxon>Tylenchina</taxon>
        <taxon>Tylenchomorpha</taxon>
        <taxon>Tylenchoidea</taxon>
        <taxon>Heteroderidae</taxon>
        <taxon>Heteroderinae</taxon>
        <taxon>Heterodera</taxon>
    </lineage>
</organism>
<comment type="caution">
    <text evidence="3">The sequence shown here is derived from an EMBL/GenBank/DDBJ whole genome shotgun (WGS) entry which is preliminary data.</text>
</comment>
<dbReference type="SMART" id="SM00220">
    <property type="entry name" value="S_TKc"/>
    <property type="match status" value="1"/>
</dbReference>
<accession>A0ABD2LF55</accession>
<keyword evidence="1" id="KW-0547">Nucleotide-binding</keyword>
<keyword evidence="1" id="KW-0067">ATP-binding</keyword>
<protein>
    <recommendedName>
        <fullName evidence="2">Protein kinase domain-containing protein</fullName>
    </recommendedName>
</protein>
<dbReference type="AlphaFoldDB" id="A0ABD2LF55"/>
<keyword evidence="4" id="KW-1185">Reference proteome</keyword>
<reference evidence="3 4" key="1">
    <citation type="submission" date="2024-10" db="EMBL/GenBank/DDBJ databases">
        <authorList>
            <person name="Kim D."/>
        </authorList>
    </citation>
    <scope>NUCLEOTIDE SEQUENCE [LARGE SCALE GENOMIC DNA]</scope>
    <source>
        <strain evidence="3">BH-2024</strain>
    </source>
</reference>
<dbReference type="PROSITE" id="PS50011">
    <property type="entry name" value="PROTEIN_KINASE_DOM"/>
    <property type="match status" value="1"/>
</dbReference>
<dbReference type="Gene3D" id="1.10.510.10">
    <property type="entry name" value="Transferase(Phosphotransferase) domain 1"/>
    <property type="match status" value="1"/>
</dbReference>
<feature type="domain" description="Protein kinase" evidence="2">
    <location>
        <begin position="16"/>
        <end position="274"/>
    </location>
</feature>
<dbReference type="InterPro" id="IPR017441">
    <property type="entry name" value="Protein_kinase_ATP_BS"/>
</dbReference>
<dbReference type="GO" id="GO:0005524">
    <property type="term" value="F:ATP binding"/>
    <property type="evidence" value="ECO:0007669"/>
    <property type="project" value="UniProtKB-UniRule"/>
</dbReference>
<evidence type="ECO:0000313" key="3">
    <source>
        <dbReference type="EMBL" id="KAL3113858.1"/>
    </source>
</evidence>
<dbReference type="InterPro" id="IPR050235">
    <property type="entry name" value="CK1_Ser-Thr_kinase"/>
</dbReference>
<sequence length="274" mass="30023">MEELVALPPGIRVGRWTITKKLGAGAFGAVYLCVNDEGVQAALKTEPVNTPHPLLVMEAHVMTKLDTLRDGDGKHFCRCLDLGRDEQRDQQSGQMKKFNYIVMSLVGRGLDGVVKEAGGRLSLGSAVGVSIQMLAALRGLHTVGYLHRDIKPGNSTIGRPESNEIRLLYLIDFGMARKYTKDDGSQHRPRAATNFRGSPRYAAISAHLGREYSRVVYGTKCGGKFYPHIVPARRAPAVAPSLPIVGECCALRSALNPRFFARVALNYYTKPCEL</sequence>
<dbReference type="Proteomes" id="UP001620626">
    <property type="component" value="Unassembled WGS sequence"/>
</dbReference>
<dbReference type="PANTHER" id="PTHR11909">
    <property type="entry name" value="CASEIN KINASE-RELATED"/>
    <property type="match status" value="1"/>
</dbReference>
<evidence type="ECO:0000256" key="1">
    <source>
        <dbReference type="PROSITE-ProRule" id="PRU10141"/>
    </source>
</evidence>
<dbReference type="PROSITE" id="PS00107">
    <property type="entry name" value="PROTEIN_KINASE_ATP"/>
    <property type="match status" value="1"/>
</dbReference>
<evidence type="ECO:0000313" key="4">
    <source>
        <dbReference type="Proteomes" id="UP001620626"/>
    </source>
</evidence>
<feature type="binding site" evidence="1">
    <location>
        <position position="44"/>
    </location>
    <ligand>
        <name>ATP</name>
        <dbReference type="ChEBI" id="CHEBI:30616"/>
    </ligand>
</feature>
<gene>
    <name evidence="3" type="ORF">niasHT_017454</name>
</gene>
<name>A0ABD2LF55_9BILA</name>
<dbReference type="InterPro" id="IPR000719">
    <property type="entry name" value="Prot_kinase_dom"/>
</dbReference>